<keyword evidence="5" id="KW-1185">Reference proteome</keyword>
<feature type="region of interest" description="Disordered" evidence="3">
    <location>
        <begin position="1"/>
        <end position="99"/>
    </location>
</feature>
<keyword evidence="2" id="KW-0342">GTP-binding</keyword>
<evidence type="ECO:0000256" key="3">
    <source>
        <dbReference type="SAM" id="MobiDB-lite"/>
    </source>
</evidence>
<dbReference type="InterPro" id="IPR003578">
    <property type="entry name" value="Small_GTPase_Rho"/>
</dbReference>
<dbReference type="EMBL" id="CH408033">
    <property type="protein sequence ID" value="EAQ86841.1"/>
    <property type="molecule type" value="Genomic_DNA"/>
</dbReference>
<dbReference type="eggNOG" id="KOG0393">
    <property type="taxonomic scope" value="Eukaryota"/>
</dbReference>
<dbReference type="AlphaFoldDB" id="Q2GVB0"/>
<dbReference type="SMART" id="SM00175">
    <property type="entry name" value="RAB"/>
    <property type="match status" value="1"/>
</dbReference>
<dbReference type="PANTHER" id="PTHR24072">
    <property type="entry name" value="RHO FAMILY GTPASE"/>
    <property type="match status" value="1"/>
</dbReference>
<proteinExistence type="predicted"/>
<dbReference type="GeneID" id="4394569"/>
<dbReference type="GO" id="GO:0005525">
    <property type="term" value="F:GTP binding"/>
    <property type="evidence" value="ECO:0007669"/>
    <property type="project" value="UniProtKB-KW"/>
</dbReference>
<dbReference type="VEuPathDB" id="FungiDB:CHGG_08094"/>
<feature type="compositionally biased region" description="Pro residues" evidence="3">
    <location>
        <begin position="73"/>
        <end position="84"/>
    </location>
</feature>
<name>Q2GVB0_CHAGB</name>
<dbReference type="GO" id="GO:0007264">
    <property type="term" value="P:small GTPase-mediated signal transduction"/>
    <property type="evidence" value="ECO:0007669"/>
    <property type="project" value="InterPro"/>
</dbReference>
<dbReference type="RefSeq" id="XP_001225750.1">
    <property type="nucleotide sequence ID" value="XM_001225749.1"/>
</dbReference>
<dbReference type="Proteomes" id="UP000001056">
    <property type="component" value="Unassembled WGS sequence"/>
</dbReference>
<dbReference type="OMA" id="CSARNND"/>
<feature type="compositionally biased region" description="Basic and acidic residues" evidence="3">
    <location>
        <begin position="151"/>
        <end position="160"/>
    </location>
</feature>
<evidence type="ECO:0000313" key="4">
    <source>
        <dbReference type="EMBL" id="EAQ86841.1"/>
    </source>
</evidence>
<accession>Q2GVB0</accession>
<evidence type="ECO:0000256" key="1">
    <source>
        <dbReference type="ARBA" id="ARBA00022741"/>
    </source>
</evidence>
<feature type="region of interest" description="Disordered" evidence="3">
    <location>
        <begin position="149"/>
        <end position="169"/>
    </location>
</feature>
<dbReference type="GO" id="GO:0003924">
    <property type="term" value="F:GTPase activity"/>
    <property type="evidence" value="ECO:0007669"/>
    <property type="project" value="InterPro"/>
</dbReference>
<dbReference type="PRINTS" id="PR00449">
    <property type="entry name" value="RASTRNSFRMNG"/>
</dbReference>
<keyword evidence="1" id="KW-0547">Nucleotide-binding</keyword>
<dbReference type="Gene3D" id="3.40.50.300">
    <property type="entry name" value="P-loop containing nucleotide triphosphate hydrolases"/>
    <property type="match status" value="1"/>
</dbReference>
<dbReference type="SMART" id="SM00174">
    <property type="entry name" value="RHO"/>
    <property type="match status" value="1"/>
</dbReference>
<organism evidence="4 5">
    <name type="scientific">Chaetomium globosum (strain ATCC 6205 / CBS 148.51 / DSM 1962 / NBRC 6347 / NRRL 1970)</name>
    <name type="common">Soil fungus</name>
    <dbReference type="NCBI Taxonomy" id="306901"/>
    <lineage>
        <taxon>Eukaryota</taxon>
        <taxon>Fungi</taxon>
        <taxon>Dikarya</taxon>
        <taxon>Ascomycota</taxon>
        <taxon>Pezizomycotina</taxon>
        <taxon>Sordariomycetes</taxon>
        <taxon>Sordariomycetidae</taxon>
        <taxon>Sordariales</taxon>
        <taxon>Chaetomiaceae</taxon>
        <taxon>Chaetomium</taxon>
    </lineage>
</organism>
<dbReference type="STRING" id="306901.Q2GVB0"/>
<reference evidence="5" key="1">
    <citation type="journal article" date="2015" name="Genome Announc.">
        <title>Draft genome sequence of the cellulolytic fungus Chaetomium globosum.</title>
        <authorList>
            <person name="Cuomo C.A."/>
            <person name="Untereiner W.A."/>
            <person name="Ma L.-J."/>
            <person name="Grabherr M."/>
            <person name="Birren B.W."/>
        </authorList>
    </citation>
    <scope>NUCLEOTIDE SEQUENCE [LARGE SCALE GENOMIC DNA]</scope>
    <source>
        <strain evidence="5">ATCC 6205 / CBS 148.51 / DSM 1962 / NBRC 6347 / NRRL 1970</strain>
    </source>
</reference>
<evidence type="ECO:0000256" key="2">
    <source>
        <dbReference type="ARBA" id="ARBA00023134"/>
    </source>
</evidence>
<protein>
    <submittedName>
        <fullName evidence="4">Uncharacterized protein</fullName>
    </submittedName>
</protein>
<feature type="region of interest" description="Disordered" evidence="3">
    <location>
        <begin position="217"/>
        <end position="290"/>
    </location>
</feature>
<dbReference type="SUPFAM" id="SSF52540">
    <property type="entry name" value="P-loop containing nucleoside triphosphate hydrolases"/>
    <property type="match status" value="1"/>
</dbReference>
<sequence length="568" mass="60664">MAGGRPQPGSLMRRMGVPTAWETTPPPTTNAGARGHRAFEFTFESAVRPGTTAPPTTPIGSDDGAPVAAPVAAPRPPAVRPPPAATTTTPTRWPPARPVSGAGWPLWARRISLGRKTCTSRRRRGWRTDPERNRTDTSITVGEATALDTEESARAGDKRSAVSSYPLTTNPPNPMDAFLVQQTNHLLEISSGIICHPSFTQTHLLFTATPKLIFYKPLPPTTNDGNETAEPAPKRSRISAAIQRTFSRLSGRTRTTTPLPQSPLVPASSAAHPTGTITTTTTGATNRPPVPPFAPASALASGFVPGSDLGSSGLASLSPRPPPSPGRVFTPFSLLSRVASAAPSEVAPRTVKVCLVGDVGAGKTTLFNRLVGNSFVSTGTSLVPDFKSIIVRAEDKSDVNVELWDFPGIVAGGSRPGPLLSTFFHAAVICFSLEDKRNLRSIADVWKPKLDACLHDRHIFVLGLKRDLRPAYPTLGLSFLPTRERATAEMGQQAAAAINASGYGECSARNNDNIRGVWEGMMNHVIASLDEREKANRNGRKRERAKTAVTGFLDKCGVNRFGKGREHK</sequence>
<feature type="compositionally biased region" description="Low complexity" evidence="3">
    <location>
        <begin position="274"/>
        <end position="285"/>
    </location>
</feature>
<dbReference type="InterPro" id="IPR001806">
    <property type="entry name" value="Small_GTPase"/>
</dbReference>
<dbReference type="Pfam" id="PF00071">
    <property type="entry name" value="Ras"/>
    <property type="match status" value="1"/>
</dbReference>
<dbReference type="HOGENOM" id="CLU_479790_0_0_1"/>
<gene>
    <name evidence="4" type="ORF">CHGG_08094</name>
</gene>
<dbReference type="InterPro" id="IPR027417">
    <property type="entry name" value="P-loop_NTPase"/>
</dbReference>
<evidence type="ECO:0000313" key="5">
    <source>
        <dbReference type="Proteomes" id="UP000001056"/>
    </source>
</evidence>
<dbReference type="InParanoid" id="Q2GVB0"/>
<feature type="compositionally biased region" description="Polar residues" evidence="3">
    <location>
        <begin position="242"/>
        <end position="259"/>
    </location>
</feature>
<dbReference type="OrthoDB" id="25896at2759"/>